<feature type="binding site" evidence="7">
    <location>
        <position position="138"/>
    </location>
    <ligand>
        <name>carbamoyl phosphate</name>
        <dbReference type="ChEBI" id="CHEBI:58228"/>
    </ligand>
</feature>
<dbReference type="NCBIfam" id="NF002032">
    <property type="entry name" value="PRK00856.1"/>
    <property type="match status" value="1"/>
</dbReference>
<feature type="binding site" evidence="7">
    <location>
        <position position="58"/>
    </location>
    <ligand>
        <name>carbamoyl phosphate</name>
        <dbReference type="ChEBI" id="CHEBI:58228"/>
    </ligand>
</feature>
<dbReference type="EC" id="2.1.3.2" evidence="7"/>
<dbReference type="NCBIfam" id="TIGR00670">
    <property type="entry name" value="asp_carb_tr"/>
    <property type="match status" value="1"/>
</dbReference>
<feature type="binding site" evidence="7">
    <location>
        <position position="263"/>
    </location>
    <ligand>
        <name>carbamoyl phosphate</name>
        <dbReference type="ChEBI" id="CHEBI:58228"/>
    </ligand>
</feature>
<evidence type="ECO:0000259" key="9">
    <source>
        <dbReference type="Pfam" id="PF02729"/>
    </source>
</evidence>
<dbReference type="InterPro" id="IPR006131">
    <property type="entry name" value="Asp_carbamoyltransf_Asp/Orn-bd"/>
</dbReference>
<proteinExistence type="inferred from homology"/>
<feature type="binding site" evidence="7">
    <location>
        <position position="85"/>
    </location>
    <ligand>
        <name>L-aspartate</name>
        <dbReference type="ChEBI" id="CHEBI:29991"/>
    </ligand>
</feature>
<protein>
    <recommendedName>
        <fullName evidence="7">Aspartate carbamoyltransferase</fullName>
        <ecNumber evidence="7">2.1.3.2</ecNumber>
    </recommendedName>
    <alternativeName>
        <fullName evidence="7">Aspartate transcarbamylase</fullName>
        <shortName evidence="7">ATCase</shortName>
    </alternativeName>
</protein>
<dbReference type="AlphaFoldDB" id="A0A3N5ABW1"/>
<dbReference type="Pfam" id="PF02729">
    <property type="entry name" value="OTCace_N"/>
    <property type="match status" value="1"/>
</dbReference>
<dbReference type="Pfam" id="PF00185">
    <property type="entry name" value="OTCace"/>
    <property type="match status" value="1"/>
</dbReference>
<feature type="binding site" evidence="7">
    <location>
        <position position="222"/>
    </location>
    <ligand>
        <name>L-aspartate</name>
        <dbReference type="ChEBI" id="CHEBI:29991"/>
    </ligand>
</feature>
<evidence type="ECO:0000256" key="6">
    <source>
        <dbReference type="ARBA" id="ARBA00048859"/>
    </source>
</evidence>
<evidence type="ECO:0000313" key="10">
    <source>
        <dbReference type="EMBL" id="RPF43069.1"/>
    </source>
</evidence>
<feature type="binding site" evidence="7">
    <location>
        <position position="168"/>
    </location>
    <ligand>
        <name>L-aspartate</name>
        <dbReference type="ChEBI" id="CHEBI:29991"/>
    </ligand>
</feature>
<evidence type="ECO:0000313" key="11">
    <source>
        <dbReference type="Proteomes" id="UP000282654"/>
    </source>
</evidence>
<dbReference type="UniPathway" id="UPA00070">
    <property type="reaction ID" value="UER00116"/>
</dbReference>
<evidence type="ECO:0000256" key="7">
    <source>
        <dbReference type="HAMAP-Rule" id="MF_00001"/>
    </source>
</evidence>
<dbReference type="FunFam" id="3.40.50.1370:FF:000007">
    <property type="entry name" value="Aspartate carbamoyltransferase"/>
    <property type="match status" value="1"/>
</dbReference>
<reference evidence="10 11" key="1">
    <citation type="submission" date="2018-11" db="EMBL/GenBank/DDBJ databases">
        <title>Genomic Encyclopedia of Type Strains, Phase IV (KMG-IV): sequencing the most valuable type-strain genomes for metagenomic binning, comparative biology and taxonomic classification.</title>
        <authorList>
            <person name="Goeker M."/>
        </authorList>
    </citation>
    <scope>NUCLEOTIDE SEQUENCE [LARGE SCALE GENOMIC DNA]</scope>
    <source>
        <strain evidence="10 11">DSM 102936</strain>
    </source>
</reference>
<evidence type="ECO:0000259" key="8">
    <source>
        <dbReference type="Pfam" id="PF00185"/>
    </source>
</evidence>
<dbReference type="InterPro" id="IPR036901">
    <property type="entry name" value="Asp/Orn_carbamoylTrfase_sf"/>
</dbReference>
<sequence length="312" mass="33868">MLQRKDLLGLEELGADEIRMILDTAGAMREVIRRDIKKVPTLRGKVVATLFYEPSTRTRFSFELAAKHLSADTISVAAATSSVAKGEGLVDTAKTIDALGADAVVLRHPAAGAAAVFGRYTRAAVINAGDGMHEHPTQALLDLYTIQEQKGRIEGLTVTFVGDIQHSRVVRSNIWGLKKLGATVRVCGPRTLLPPGLEEIGVAVFTRLEDALPGSDVVYVLRLQRERFAQGLLPGVEEYARLYGITRERLALAKPEAIVMHPGPLNRGVEISAAVADSGRAVITQQVTNGVAVRMACLYLLIRRENDDKAYH</sequence>
<evidence type="ECO:0000256" key="4">
    <source>
        <dbReference type="ARBA" id="ARBA00022975"/>
    </source>
</evidence>
<dbReference type="GO" id="GO:0044205">
    <property type="term" value="P:'de novo' UMP biosynthetic process"/>
    <property type="evidence" value="ECO:0007669"/>
    <property type="project" value="UniProtKB-UniRule"/>
</dbReference>
<dbReference type="OrthoDB" id="9802587at2"/>
<dbReference type="InterPro" id="IPR006132">
    <property type="entry name" value="Asp/Orn_carbamoyltranf_P-bd"/>
</dbReference>
<feature type="domain" description="Aspartate/ornithine carbamoyltransferase carbamoyl-P binding" evidence="9">
    <location>
        <begin position="5"/>
        <end position="148"/>
    </location>
</feature>
<dbReference type="EMBL" id="RKRE01000003">
    <property type="protein sequence ID" value="RPF43069.1"/>
    <property type="molecule type" value="Genomic_DNA"/>
</dbReference>
<feature type="binding site" evidence="7">
    <location>
        <position position="135"/>
    </location>
    <ligand>
        <name>carbamoyl phosphate</name>
        <dbReference type="ChEBI" id="CHEBI:58228"/>
    </ligand>
</feature>
<feature type="binding site" evidence="7">
    <location>
        <position position="57"/>
    </location>
    <ligand>
        <name>carbamoyl phosphate</name>
        <dbReference type="ChEBI" id="CHEBI:58228"/>
    </ligand>
</feature>
<feature type="domain" description="Aspartate/ornithine carbamoyltransferase Asp/Orn-binding" evidence="8">
    <location>
        <begin position="154"/>
        <end position="301"/>
    </location>
</feature>
<dbReference type="HAMAP" id="MF_00001">
    <property type="entry name" value="Asp_carb_tr"/>
    <property type="match status" value="1"/>
</dbReference>
<comment type="caution">
    <text evidence="10">The sequence shown here is derived from an EMBL/GenBank/DDBJ whole genome shotgun (WGS) entry which is preliminary data.</text>
</comment>
<comment type="catalytic activity">
    <reaction evidence="6 7">
        <text>carbamoyl phosphate + L-aspartate = N-carbamoyl-L-aspartate + phosphate + H(+)</text>
        <dbReference type="Rhea" id="RHEA:20013"/>
        <dbReference type="ChEBI" id="CHEBI:15378"/>
        <dbReference type="ChEBI" id="CHEBI:29991"/>
        <dbReference type="ChEBI" id="CHEBI:32814"/>
        <dbReference type="ChEBI" id="CHEBI:43474"/>
        <dbReference type="ChEBI" id="CHEBI:58228"/>
        <dbReference type="EC" id="2.1.3.2"/>
    </reaction>
</comment>
<dbReference type="PROSITE" id="PS00097">
    <property type="entry name" value="CARBAMOYLTRANSFERASE"/>
    <property type="match status" value="1"/>
</dbReference>
<keyword evidence="4 7" id="KW-0665">Pyrimidine biosynthesis</keyword>
<gene>
    <name evidence="7" type="primary">pyrB</name>
    <name evidence="10" type="ORF">EDD75_2189</name>
</gene>
<dbReference type="GO" id="GO:0005829">
    <property type="term" value="C:cytosol"/>
    <property type="evidence" value="ECO:0007669"/>
    <property type="project" value="TreeGrafter"/>
</dbReference>
<name>A0A3N5ABW1_9THEO</name>
<dbReference type="SUPFAM" id="SSF53671">
    <property type="entry name" value="Aspartate/ornithine carbamoyltransferase"/>
    <property type="match status" value="1"/>
</dbReference>
<comment type="pathway">
    <text evidence="1 7">Pyrimidine metabolism; UMP biosynthesis via de novo pathway; (S)-dihydroorotate from bicarbonate: step 2/3.</text>
</comment>
<comment type="similarity">
    <text evidence="2 7">Belongs to the aspartate/ornithine carbamoyltransferase superfamily. ATCase family.</text>
</comment>
<dbReference type="GO" id="GO:0006520">
    <property type="term" value="P:amino acid metabolic process"/>
    <property type="evidence" value="ECO:0007669"/>
    <property type="project" value="InterPro"/>
</dbReference>
<evidence type="ECO:0000256" key="3">
    <source>
        <dbReference type="ARBA" id="ARBA00022679"/>
    </source>
</evidence>
<keyword evidence="11" id="KW-1185">Reference proteome</keyword>
<evidence type="ECO:0000256" key="5">
    <source>
        <dbReference type="ARBA" id="ARBA00043884"/>
    </source>
</evidence>
<dbReference type="PRINTS" id="PR00100">
    <property type="entry name" value="AOTCASE"/>
</dbReference>
<comment type="function">
    <text evidence="5 7">Catalyzes the condensation of carbamoyl phosphate and aspartate to form carbamoyl aspartate and inorganic phosphate, the committed step in the de novo pyrimidine nucleotide biosynthesis pathway.</text>
</comment>
<comment type="subunit">
    <text evidence="7">Heterododecamer (2C3:3R2) of six catalytic PyrB chains organized as two trimers (C3), and six regulatory PyrI chains organized as three dimers (R2).</text>
</comment>
<dbReference type="PANTHER" id="PTHR45753">
    <property type="entry name" value="ORNITHINE CARBAMOYLTRANSFERASE, MITOCHONDRIAL"/>
    <property type="match status" value="1"/>
</dbReference>
<organism evidence="10 11">
    <name type="scientific">Thermodesulfitimonas autotrophica</name>
    <dbReference type="NCBI Taxonomy" id="1894989"/>
    <lineage>
        <taxon>Bacteria</taxon>
        <taxon>Bacillati</taxon>
        <taxon>Bacillota</taxon>
        <taxon>Clostridia</taxon>
        <taxon>Thermoanaerobacterales</taxon>
        <taxon>Thermoanaerobacteraceae</taxon>
        <taxon>Thermodesulfitimonas</taxon>
    </lineage>
</organism>
<dbReference type="Proteomes" id="UP000282654">
    <property type="component" value="Unassembled WGS sequence"/>
</dbReference>
<dbReference type="GO" id="GO:0016597">
    <property type="term" value="F:amino acid binding"/>
    <property type="evidence" value="ECO:0007669"/>
    <property type="project" value="InterPro"/>
</dbReference>
<accession>A0A3N5ABW1</accession>
<evidence type="ECO:0000256" key="1">
    <source>
        <dbReference type="ARBA" id="ARBA00004852"/>
    </source>
</evidence>
<dbReference type="GO" id="GO:0006207">
    <property type="term" value="P:'de novo' pyrimidine nucleobase biosynthetic process"/>
    <property type="evidence" value="ECO:0007669"/>
    <property type="project" value="InterPro"/>
</dbReference>
<dbReference type="InterPro" id="IPR006130">
    <property type="entry name" value="Asp/Orn_carbamoylTrfase"/>
</dbReference>
<dbReference type="InterPro" id="IPR002082">
    <property type="entry name" value="Asp_carbamoyltransf"/>
</dbReference>
<dbReference type="GO" id="GO:0004070">
    <property type="term" value="F:aspartate carbamoyltransferase activity"/>
    <property type="evidence" value="ECO:0007669"/>
    <property type="project" value="UniProtKB-UniRule"/>
</dbReference>
<keyword evidence="3 7" id="KW-0808">Transferase</keyword>
<feature type="binding site" evidence="7">
    <location>
        <position position="264"/>
    </location>
    <ligand>
        <name>carbamoyl phosphate</name>
        <dbReference type="ChEBI" id="CHEBI:58228"/>
    </ligand>
</feature>
<dbReference type="Gene3D" id="3.40.50.1370">
    <property type="entry name" value="Aspartate/ornithine carbamoyltransferase"/>
    <property type="match status" value="2"/>
</dbReference>
<dbReference type="PRINTS" id="PR00101">
    <property type="entry name" value="ATCASE"/>
</dbReference>
<dbReference type="PANTHER" id="PTHR45753:SF6">
    <property type="entry name" value="ASPARTATE CARBAMOYLTRANSFERASE"/>
    <property type="match status" value="1"/>
</dbReference>
<feature type="binding site" evidence="7">
    <location>
        <position position="107"/>
    </location>
    <ligand>
        <name>carbamoyl phosphate</name>
        <dbReference type="ChEBI" id="CHEBI:58228"/>
    </ligand>
</feature>
<evidence type="ECO:0000256" key="2">
    <source>
        <dbReference type="ARBA" id="ARBA00008896"/>
    </source>
</evidence>